<dbReference type="InterPro" id="IPR014756">
    <property type="entry name" value="Ig_E-set"/>
</dbReference>
<accession>Q9U5Y8</accession>
<dbReference type="GO" id="GO:0045735">
    <property type="term" value="F:nutrient reservoir activity"/>
    <property type="evidence" value="ECO:0007669"/>
    <property type="project" value="UniProtKB-KW"/>
</dbReference>
<dbReference type="InterPro" id="IPR005203">
    <property type="entry name" value="Hemocyanin_C"/>
</dbReference>
<evidence type="ECO:0000256" key="1">
    <source>
        <dbReference type="ARBA" id="ARBA00022761"/>
    </source>
</evidence>
<evidence type="ECO:0000259" key="5">
    <source>
        <dbReference type="Pfam" id="PF03723"/>
    </source>
</evidence>
<evidence type="ECO:0000313" key="6">
    <source>
        <dbReference type="EMBL" id="CAB62053.1"/>
    </source>
</evidence>
<dbReference type="SUPFAM" id="SSF81296">
    <property type="entry name" value="E set domains"/>
    <property type="match status" value="1"/>
</dbReference>
<dbReference type="InterPro" id="IPR000896">
    <property type="entry name" value="Hemocyanin/hexamerin_mid_dom"/>
</dbReference>
<dbReference type="PANTHER" id="PTHR11511:SF5">
    <property type="entry name" value="FAT-BODY PROTEIN 1-RELATED"/>
    <property type="match status" value="1"/>
</dbReference>
<feature type="chain" id="PRO_5004338194" evidence="2">
    <location>
        <begin position="19"/>
        <end position="750"/>
    </location>
</feature>
<feature type="domain" description="Hemocyanin N-terminal" evidence="4">
    <location>
        <begin position="30"/>
        <end position="152"/>
    </location>
</feature>
<dbReference type="Pfam" id="PF03722">
    <property type="entry name" value="Hemocyanin_N"/>
    <property type="match status" value="1"/>
</dbReference>
<feature type="domain" description="Hemocyanin middle" evidence="3">
    <location>
        <begin position="158"/>
        <end position="426"/>
    </location>
</feature>
<dbReference type="SUPFAM" id="SSF48050">
    <property type="entry name" value="Hemocyanin, N-terminal domain"/>
    <property type="match status" value="1"/>
</dbReference>
<reference evidence="6" key="1">
    <citation type="journal article" date="2000" name="Insect Mol. Biol.">
        <title>Sequence and evolution of a hexamerin from the ant Camponotus festinatus.</title>
        <authorList>
            <person name="Martinez T."/>
            <person name="Burmester T."/>
            <person name="Veenstra J.A."/>
            <person name="Wheeler D."/>
        </authorList>
    </citation>
    <scope>NUCLEOTIDE SEQUENCE</scope>
</reference>
<dbReference type="PRINTS" id="PR00187">
    <property type="entry name" value="HAEMOCYANIN"/>
</dbReference>
<dbReference type="InterPro" id="IPR008922">
    <property type="entry name" value="Di-copper_centre_dom_sf"/>
</dbReference>
<dbReference type="PROSITE" id="PS00210">
    <property type="entry name" value="HEMOCYANIN_2"/>
    <property type="match status" value="1"/>
</dbReference>
<dbReference type="SUPFAM" id="SSF48056">
    <property type="entry name" value="Di-copper centre-containing domain"/>
    <property type="match status" value="1"/>
</dbReference>
<evidence type="ECO:0000256" key="2">
    <source>
        <dbReference type="SAM" id="SignalP"/>
    </source>
</evidence>
<dbReference type="EMBL" id="AJ251271">
    <property type="protein sequence ID" value="CAB62053.1"/>
    <property type="molecule type" value="mRNA"/>
</dbReference>
<dbReference type="Pfam" id="PF03723">
    <property type="entry name" value="Hemocyanin_C"/>
    <property type="match status" value="1"/>
</dbReference>
<keyword evidence="1" id="KW-0758">Storage protein</keyword>
<evidence type="ECO:0000259" key="4">
    <source>
        <dbReference type="Pfam" id="PF03722"/>
    </source>
</evidence>
<dbReference type="InterPro" id="IPR036697">
    <property type="entry name" value="Hemocyanin_N_sf"/>
</dbReference>
<protein>
    <submittedName>
        <fullName evidence="6">Hexamerin 2</fullName>
    </submittedName>
</protein>
<dbReference type="InterPro" id="IPR005204">
    <property type="entry name" value="Hemocyanin_N"/>
</dbReference>
<proteinExistence type="evidence at transcript level"/>
<dbReference type="AlphaFoldDB" id="Q9U5Y8"/>
<feature type="signal peptide" evidence="2">
    <location>
        <begin position="1"/>
        <end position="18"/>
    </location>
</feature>
<sequence length="750" mass="89132">MLKELLLLALVALCTTKGLHITGKTADLDFLHKQKKLYELLFFVKQNTLTDMEFHKIGRDYNIESNIDSYNDKLIVQDFLHLHKSGMLSRNAIYSPYYEEHREEVKIVTKLFFSAKDFQTFYKTASWARLNLNDGVFTSAFTTAVFYRPDCKHMRLPAPYEIYPNLFFDNNVIQRARDIKMMHGVRPTNVDNGDSYVIHANYSGNLVRPYLDDYKLDYFMEDVGLNAYYYYVRQVMPFWLSMKNFDIPAQFRGHFYYFKHKQLLNRYYLERMSNDLGDIEDFDWNKPFYPGFHSILMYNNGMVIPQRSRYTNVPFYKYKYLKEVEVLEKRIMDAIDLGYVHDKDGKQVNIYTSEGLSILANLIEGNVDSCNRRFYGMYDALARDILGFNIDYKNKNKVVPSALQCYSTSLRDPGFYRLTKRIMVYFFRYKKNMPQYTQDELIFPGVKFESVNIDKLVTYFDNCDTVINNALSVESFQEGMKLRVKARRYCLNHKPFTYRFTINSDKETKAVLKIFLGPAFDDIRTKDLSHLRESYKYFFEMDHFEVTLKQGTNTIERHSSDSVFTMPDLVSSDTFYKQLERAMSGSAPFTYVEKFFTLPERLVLPKGKPEGMRFKMFFYLSTLDGSKVRNVELPIFGKLTLDEKPLDFPLDKPMHPWKFFTPNMLMKDVYIYHIPGNTINENRMTDDTMIENWMNENWLNEDRVNEDRLNEDTMNKSWLKEHRMNKDTINESWLKENRMKDTMDENTMNL</sequence>
<gene>
    <name evidence="6" type="primary">hex2</name>
</gene>
<dbReference type="InterPro" id="IPR013788">
    <property type="entry name" value="Hemocyanin/hexamerin"/>
</dbReference>
<evidence type="ECO:0000259" key="3">
    <source>
        <dbReference type="Pfam" id="PF00372"/>
    </source>
</evidence>
<dbReference type="InterPro" id="IPR037020">
    <property type="entry name" value="Hemocyanin_C_sf"/>
</dbReference>
<dbReference type="Gene3D" id="1.20.1370.10">
    <property type="entry name" value="Hemocyanin, N-terminal domain"/>
    <property type="match status" value="1"/>
</dbReference>
<dbReference type="Pfam" id="PF00372">
    <property type="entry name" value="Hemocyanin_M"/>
    <property type="match status" value="1"/>
</dbReference>
<feature type="domain" description="Hemocyanin C-terminal" evidence="5">
    <location>
        <begin position="435"/>
        <end position="673"/>
    </location>
</feature>
<keyword evidence="2" id="KW-0732">Signal</keyword>
<dbReference type="GO" id="GO:0005615">
    <property type="term" value="C:extracellular space"/>
    <property type="evidence" value="ECO:0007669"/>
    <property type="project" value="UniProtKB-ARBA"/>
</dbReference>
<dbReference type="Gene3D" id="2.60.40.1520">
    <property type="entry name" value="Hemocyanin, C-terminal domain"/>
    <property type="match status" value="1"/>
</dbReference>
<dbReference type="Gene3D" id="1.10.1280.10">
    <property type="entry name" value="Di-copper center containing domain from catechol oxidase"/>
    <property type="match status" value="1"/>
</dbReference>
<organism evidence="6">
    <name type="scientific">Camponotus festinatus</name>
    <dbReference type="NCBI Taxonomy" id="13391"/>
    <lineage>
        <taxon>Eukaryota</taxon>
        <taxon>Metazoa</taxon>
        <taxon>Ecdysozoa</taxon>
        <taxon>Arthropoda</taxon>
        <taxon>Hexapoda</taxon>
        <taxon>Insecta</taxon>
        <taxon>Pterygota</taxon>
        <taxon>Neoptera</taxon>
        <taxon>Endopterygota</taxon>
        <taxon>Hymenoptera</taxon>
        <taxon>Apocrita</taxon>
        <taxon>Aculeata</taxon>
        <taxon>Formicoidea</taxon>
        <taxon>Formicidae</taxon>
        <taxon>Formicinae</taxon>
        <taxon>Camponotus</taxon>
    </lineage>
</organism>
<name>Q9U5Y8_9HYME</name>
<dbReference type="PANTHER" id="PTHR11511">
    <property type="entry name" value="LARVAL STORAGE PROTEIN/PHENOLOXIDASE"/>
    <property type="match status" value="1"/>
</dbReference>